<feature type="transmembrane region" description="Helical" evidence="1">
    <location>
        <begin position="228"/>
        <end position="245"/>
    </location>
</feature>
<keyword evidence="1" id="KW-0472">Membrane</keyword>
<feature type="transmembrane region" description="Helical" evidence="1">
    <location>
        <begin position="127"/>
        <end position="153"/>
    </location>
</feature>
<dbReference type="PANTHER" id="PTHR40076">
    <property type="entry name" value="MEMBRANE PROTEIN-RELATED"/>
    <property type="match status" value="1"/>
</dbReference>
<dbReference type="PANTHER" id="PTHR40076:SF1">
    <property type="entry name" value="MEMBRANE PROTEIN"/>
    <property type="match status" value="1"/>
</dbReference>
<evidence type="ECO:0000256" key="1">
    <source>
        <dbReference type="SAM" id="Phobius"/>
    </source>
</evidence>
<protein>
    <submittedName>
        <fullName evidence="2">Uncharacterized protein</fullName>
    </submittedName>
</protein>
<organism evidence="2">
    <name type="scientific">Sulfurovum sp. enrichment culture clone C5</name>
    <dbReference type="NCBI Taxonomy" id="497650"/>
    <lineage>
        <taxon>Bacteria</taxon>
        <taxon>Pseudomonadati</taxon>
        <taxon>Campylobacterota</taxon>
        <taxon>Epsilonproteobacteria</taxon>
        <taxon>Campylobacterales</taxon>
        <taxon>Sulfurovaceae</taxon>
        <taxon>Sulfurovum</taxon>
        <taxon>environmental samples</taxon>
    </lineage>
</organism>
<dbReference type="AlphaFoldDB" id="A0A0S4XNY4"/>
<keyword evidence="1" id="KW-1133">Transmembrane helix</keyword>
<feature type="transmembrane region" description="Helical" evidence="1">
    <location>
        <begin position="84"/>
        <end position="106"/>
    </location>
</feature>
<gene>
    <name evidence="2" type="ORF">BN3087_560006</name>
</gene>
<keyword evidence="1" id="KW-0812">Transmembrane</keyword>
<sequence>MANQEKFDIIIFKFQQRVSMKNSDGFNDYDFDIGEVIRDAYELTKGVKLTFFLAFLFYIFIFIGTSMIITLAYPGFAEDQLSQIIFQIFISVIAIPMIVGIQMLALRHTRGESIVFKDIFNYYDKTFKLFFAAISVALIIYIPLIIFIILGIVAKMPAVIILAIFPILYLALSYTYTTQLIADKDLGIWEAMELSRKAVKRHWLKFFGLGIMLSIIYLIGALLLLVGLIWAIPMVMIAMSGIVYSKMFD</sequence>
<name>A0A0S4XNY4_9BACT</name>
<reference evidence="2" key="1">
    <citation type="submission" date="2015-11" db="EMBL/GenBank/DDBJ databases">
        <authorList>
            <person name="Zhang Y."/>
            <person name="Guo Z."/>
        </authorList>
    </citation>
    <scope>NUCLEOTIDE SEQUENCE</scope>
    <source>
        <strain evidence="2">BN30871</strain>
    </source>
</reference>
<evidence type="ECO:0000313" key="2">
    <source>
        <dbReference type="EMBL" id="CUV66011.1"/>
    </source>
</evidence>
<feature type="transmembrane region" description="Helical" evidence="1">
    <location>
        <begin position="51"/>
        <end position="72"/>
    </location>
</feature>
<accession>A0A0S4XNY4</accession>
<dbReference type="InterPro" id="IPR010380">
    <property type="entry name" value="DUF975"/>
</dbReference>
<proteinExistence type="predicted"/>
<feature type="transmembrane region" description="Helical" evidence="1">
    <location>
        <begin position="203"/>
        <end position="222"/>
    </location>
</feature>
<dbReference type="EMBL" id="FAXN01000058">
    <property type="protein sequence ID" value="CUV66011.1"/>
    <property type="molecule type" value="Genomic_DNA"/>
</dbReference>
<feature type="transmembrane region" description="Helical" evidence="1">
    <location>
        <begin position="159"/>
        <end position="182"/>
    </location>
</feature>